<evidence type="ECO:0000313" key="2">
    <source>
        <dbReference type="EMBL" id="KDO26462.1"/>
    </source>
</evidence>
<dbReference type="KEGG" id="spar:SPRG_08265"/>
<reference evidence="2 3" key="1">
    <citation type="journal article" date="2013" name="PLoS Genet.">
        <title>Distinctive expansion of potential virulence genes in the genome of the oomycete fish pathogen Saprolegnia parasitica.</title>
        <authorList>
            <person name="Jiang R.H."/>
            <person name="de Bruijn I."/>
            <person name="Haas B.J."/>
            <person name="Belmonte R."/>
            <person name="Lobach L."/>
            <person name="Christie J."/>
            <person name="van den Ackerveken G."/>
            <person name="Bottin A."/>
            <person name="Bulone V."/>
            <person name="Diaz-Moreno S.M."/>
            <person name="Dumas B."/>
            <person name="Fan L."/>
            <person name="Gaulin E."/>
            <person name="Govers F."/>
            <person name="Grenville-Briggs L.J."/>
            <person name="Horner N.R."/>
            <person name="Levin J.Z."/>
            <person name="Mammella M."/>
            <person name="Meijer H.J."/>
            <person name="Morris P."/>
            <person name="Nusbaum C."/>
            <person name="Oome S."/>
            <person name="Phillips A.J."/>
            <person name="van Rooyen D."/>
            <person name="Rzeszutek E."/>
            <person name="Saraiva M."/>
            <person name="Secombes C.J."/>
            <person name="Seidl M.F."/>
            <person name="Snel B."/>
            <person name="Stassen J.H."/>
            <person name="Sykes S."/>
            <person name="Tripathy S."/>
            <person name="van den Berg H."/>
            <person name="Vega-Arreguin J.C."/>
            <person name="Wawra S."/>
            <person name="Young S.K."/>
            <person name="Zeng Q."/>
            <person name="Dieguez-Uribeondo J."/>
            <person name="Russ C."/>
            <person name="Tyler B.M."/>
            <person name="van West P."/>
        </authorList>
    </citation>
    <scope>NUCLEOTIDE SEQUENCE [LARGE SCALE GENOMIC DNA]</scope>
    <source>
        <strain evidence="2 3">CBS 223.65</strain>
    </source>
</reference>
<dbReference type="AlphaFoldDB" id="A0A067CI19"/>
<organism evidence="2 3">
    <name type="scientific">Saprolegnia parasitica (strain CBS 223.65)</name>
    <dbReference type="NCBI Taxonomy" id="695850"/>
    <lineage>
        <taxon>Eukaryota</taxon>
        <taxon>Sar</taxon>
        <taxon>Stramenopiles</taxon>
        <taxon>Oomycota</taxon>
        <taxon>Saprolegniomycetes</taxon>
        <taxon>Saprolegniales</taxon>
        <taxon>Saprolegniaceae</taxon>
        <taxon>Saprolegnia</taxon>
    </lineage>
</organism>
<protein>
    <recommendedName>
        <fullName evidence="4">CBM1 domain-containing protein</fullName>
    </recommendedName>
</protein>
<feature type="signal peptide" evidence="1">
    <location>
        <begin position="1"/>
        <end position="17"/>
    </location>
</feature>
<keyword evidence="3" id="KW-1185">Reference proteome</keyword>
<feature type="chain" id="PRO_5001637777" description="CBM1 domain-containing protein" evidence="1">
    <location>
        <begin position="18"/>
        <end position="251"/>
    </location>
</feature>
<keyword evidence="1" id="KW-0732">Signal</keyword>
<gene>
    <name evidence="2" type="ORF">SPRG_08265</name>
</gene>
<accession>A0A067CI19</accession>
<evidence type="ECO:0000256" key="1">
    <source>
        <dbReference type="SAM" id="SignalP"/>
    </source>
</evidence>
<name>A0A067CI19_SAPPC</name>
<evidence type="ECO:0000313" key="3">
    <source>
        <dbReference type="Proteomes" id="UP000030745"/>
    </source>
</evidence>
<sequence>MKSSCLLVLLAATAASAQWTDCSPETVVTRWHHDSVRGSRPRWLLRDPTSATAQAYCKHALPGCADLAIASQKANCSYNLYKGSWVNLHDVVPTLCASVPPTTPTMTPAVTTAPVTVATTAPVTATTTTSVPPTVTVNTTIVTVNTTTTTPFVNPTTPNTTTNVITTPPSRGCTHVSVAGDATYCIAGPICSGDGLLPAGTKCPLQGDVAVASCVRALTSYVDSARCVLPANAICQKIPTGAWGCVLPSTV</sequence>
<dbReference type="EMBL" id="KK583224">
    <property type="protein sequence ID" value="KDO26462.1"/>
    <property type="molecule type" value="Genomic_DNA"/>
</dbReference>
<dbReference type="OrthoDB" id="78522at2759"/>
<dbReference type="VEuPathDB" id="FungiDB:SPRG_08265"/>
<dbReference type="Proteomes" id="UP000030745">
    <property type="component" value="Unassembled WGS sequence"/>
</dbReference>
<dbReference type="OMA" id="TRWHHDS"/>
<dbReference type="RefSeq" id="XP_012202897.1">
    <property type="nucleotide sequence ID" value="XM_012347507.1"/>
</dbReference>
<evidence type="ECO:0008006" key="4">
    <source>
        <dbReference type="Google" id="ProtNLM"/>
    </source>
</evidence>
<dbReference type="GeneID" id="24130495"/>
<proteinExistence type="predicted"/>